<feature type="non-terminal residue" evidence="1">
    <location>
        <position position="1"/>
    </location>
</feature>
<dbReference type="EMBL" id="BTRK01000006">
    <property type="protein sequence ID" value="GMR62456.1"/>
    <property type="molecule type" value="Genomic_DNA"/>
</dbReference>
<dbReference type="AlphaFoldDB" id="A0AAN5DGE1"/>
<protein>
    <submittedName>
        <fullName evidence="1">Uncharacterized protein</fullName>
    </submittedName>
</protein>
<dbReference type="Proteomes" id="UP001328107">
    <property type="component" value="Unassembled WGS sequence"/>
</dbReference>
<reference evidence="2" key="1">
    <citation type="submission" date="2022-10" db="EMBL/GenBank/DDBJ databases">
        <title>Genome assembly of Pristionchus species.</title>
        <authorList>
            <person name="Yoshida K."/>
            <person name="Sommer R.J."/>
        </authorList>
    </citation>
    <scope>NUCLEOTIDE SEQUENCE [LARGE SCALE GENOMIC DNA]</scope>
    <source>
        <strain evidence="2">RS5460</strain>
    </source>
</reference>
<accession>A0AAN5DGE1</accession>
<evidence type="ECO:0000313" key="1">
    <source>
        <dbReference type="EMBL" id="GMR62456.1"/>
    </source>
</evidence>
<proteinExistence type="predicted"/>
<gene>
    <name evidence="1" type="ORF">PMAYCL1PPCAC_32652</name>
</gene>
<sequence length="62" mass="7137">SHPHDNNAIIVQQPQRFEYKLEKMIQHLLVVEDAHDRLRSSTYSPKHDAGLTLDDFLVGPSK</sequence>
<comment type="caution">
    <text evidence="1">The sequence shown here is derived from an EMBL/GenBank/DDBJ whole genome shotgun (WGS) entry which is preliminary data.</text>
</comment>
<organism evidence="1 2">
    <name type="scientific">Pristionchus mayeri</name>
    <dbReference type="NCBI Taxonomy" id="1317129"/>
    <lineage>
        <taxon>Eukaryota</taxon>
        <taxon>Metazoa</taxon>
        <taxon>Ecdysozoa</taxon>
        <taxon>Nematoda</taxon>
        <taxon>Chromadorea</taxon>
        <taxon>Rhabditida</taxon>
        <taxon>Rhabditina</taxon>
        <taxon>Diplogasteromorpha</taxon>
        <taxon>Diplogasteroidea</taxon>
        <taxon>Neodiplogasteridae</taxon>
        <taxon>Pristionchus</taxon>
    </lineage>
</organism>
<feature type="non-terminal residue" evidence="1">
    <location>
        <position position="62"/>
    </location>
</feature>
<name>A0AAN5DGE1_9BILA</name>
<keyword evidence="2" id="KW-1185">Reference proteome</keyword>
<evidence type="ECO:0000313" key="2">
    <source>
        <dbReference type="Proteomes" id="UP001328107"/>
    </source>
</evidence>